<comment type="caution">
    <text evidence="4">The sequence shown here is derived from an EMBL/GenBank/DDBJ whole genome shotgun (WGS) entry which is preliminary data.</text>
</comment>
<dbReference type="RefSeq" id="WP_202061260.1">
    <property type="nucleotide sequence ID" value="NZ_JAEQMY010000022.1"/>
</dbReference>
<name>A0A937D2M5_9HYPH</name>
<evidence type="ECO:0000256" key="2">
    <source>
        <dbReference type="SAM" id="Phobius"/>
    </source>
</evidence>
<dbReference type="EMBL" id="JAEQMY010000022">
    <property type="protein sequence ID" value="MBL0405435.1"/>
    <property type="molecule type" value="Genomic_DNA"/>
</dbReference>
<evidence type="ECO:0000256" key="1">
    <source>
        <dbReference type="SAM" id="MobiDB-lite"/>
    </source>
</evidence>
<keyword evidence="5" id="KW-1185">Reference proteome</keyword>
<dbReference type="GO" id="GO:0042834">
    <property type="term" value="F:peptidoglycan binding"/>
    <property type="evidence" value="ECO:0007669"/>
    <property type="project" value="InterPro"/>
</dbReference>
<feature type="region of interest" description="Disordered" evidence="1">
    <location>
        <begin position="306"/>
        <end position="375"/>
    </location>
</feature>
<organism evidence="4 5">
    <name type="scientific">Microvirga aerilata</name>
    <dbReference type="NCBI Taxonomy" id="670292"/>
    <lineage>
        <taxon>Bacteria</taxon>
        <taxon>Pseudomonadati</taxon>
        <taxon>Pseudomonadota</taxon>
        <taxon>Alphaproteobacteria</taxon>
        <taxon>Hyphomicrobiales</taxon>
        <taxon>Methylobacteriaceae</taxon>
        <taxon>Microvirga</taxon>
    </lineage>
</organism>
<dbReference type="AlphaFoldDB" id="A0A937D2M5"/>
<dbReference type="PROSITE" id="PS51724">
    <property type="entry name" value="SPOR"/>
    <property type="match status" value="1"/>
</dbReference>
<evidence type="ECO:0000259" key="3">
    <source>
        <dbReference type="PROSITE" id="PS51724"/>
    </source>
</evidence>
<keyword evidence="2" id="KW-1133">Transmembrane helix</keyword>
<dbReference type="Proteomes" id="UP000605848">
    <property type="component" value="Unassembled WGS sequence"/>
</dbReference>
<feature type="region of interest" description="Disordered" evidence="1">
    <location>
        <begin position="46"/>
        <end position="127"/>
    </location>
</feature>
<proteinExistence type="predicted"/>
<feature type="domain" description="SPOR" evidence="3">
    <location>
        <begin position="394"/>
        <end position="476"/>
    </location>
</feature>
<reference evidence="4" key="1">
    <citation type="submission" date="2021-01" db="EMBL/GenBank/DDBJ databases">
        <title>Microvirga sp.</title>
        <authorList>
            <person name="Kim M.K."/>
        </authorList>
    </citation>
    <scope>NUCLEOTIDE SEQUENCE</scope>
    <source>
        <strain evidence="4">5420S-16</strain>
    </source>
</reference>
<evidence type="ECO:0000313" key="5">
    <source>
        <dbReference type="Proteomes" id="UP000605848"/>
    </source>
</evidence>
<dbReference type="InterPro" id="IPR007730">
    <property type="entry name" value="SPOR-like_dom"/>
</dbReference>
<keyword evidence="2" id="KW-0812">Transmembrane</keyword>
<sequence length="476" mass="49101">MSESVKPRFAIDLTEIERQLAQAGNPQAQPTSAVRNDPLAELARIVGQDDPFQSILANDGSARPRQQNSSIDDLFAVRDTMPPSGHGVPDRAAQAGYPAPAYDAGDYPQHDPRGGQAYPHKPAAASQGQDAYGNEAYAPDYYDDQNGAYADQDYAQSERTHYAPAEKSRSRKGMLAVAAVIGAVVIGGGGAYMASGSAAITGGEPPLIKANNEPTKVQPQNPGGVEIPNQNKQIYERAAQSTETKVVNREEQPVDVQQTVRMNGNAVADATGGTVPGGAVKHQQTASLNLGEPRKVRTVTIRPDGTVAGSEAAAPQAAAHAPAMTMPAQAQPAPVQVASAQPKPVASTPVAAPATPAATPKPVPAAATPTSTSSPQRVAAVQPAAVAPVAAAETTPTGGFAVQLGVANSETSAQSVFAAFQRKYPDLGGMPSLIRKAEVNGSTVFRVRVGPLSKEEASSLCSKLQGQGGQCFVAKN</sequence>
<feature type="transmembrane region" description="Helical" evidence="2">
    <location>
        <begin position="174"/>
        <end position="194"/>
    </location>
</feature>
<accession>A0A937D2M5</accession>
<protein>
    <submittedName>
        <fullName evidence="4">SPOR domain-containing protein</fullName>
    </submittedName>
</protein>
<evidence type="ECO:0000313" key="4">
    <source>
        <dbReference type="EMBL" id="MBL0405435.1"/>
    </source>
</evidence>
<dbReference type="Pfam" id="PF05036">
    <property type="entry name" value="SPOR"/>
    <property type="match status" value="1"/>
</dbReference>
<keyword evidence="2" id="KW-0472">Membrane</keyword>
<dbReference type="SUPFAM" id="SSF110997">
    <property type="entry name" value="Sporulation related repeat"/>
    <property type="match status" value="1"/>
</dbReference>
<dbReference type="InterPro" id="IPR036680">
    <property type="entry name" value="SPOR-like_sf"/>
</dbReference>
<gene>
    <name evidence="4" type="ORF">JKG68_15810</name>
</gene>
<feature type="compositionally biased region" description="Low complexity" evidence="1">
    <location>
        <begin position="312"/>
        <end position="375"/>
    </location>
</feature>
<dbReference type="Gene3D" id="3.30.70.1070">
    <property type="entry name" value="Sporulation related repeat"/>
    <property type="match status" value="1"/>
</dbReference>